<reference evidence="2" key="1">
    <citation type="submission" date="2016-10" db="EMBL/GenBank/DDBJ databases">
        <authorList>
            <person name="Varghese N."/>
        </authorList>
    </citation>
    <scope>NUCLEOTIDE SEQUENCE [LARGE SCALE GENOMIC DNA]</scope>
    <source>
        <strain evidence="2">DSM 16632</strain>
    </source>
</reference>
<evidence type="ECO:0000313" key="1">
    <source>
        <dbReference type="EMBL" id="SFL56623.1"/>
    </source>
</evidence>
<dbReference type="AlphaFoldDB" id="A0A1I4IRJ8"/>
<protein>
    <submittedName>
        <fullName evidence="1">Uncharacterized protein</fullName>
    </submittedName>
</protein>
<accession>A0A1I4IRJ8</accession>
<sequence>MFGSYLVGRELNMFGSHLVGRELNMFGSHLVERGFITLQLIEGGI</sequence>
<dbReference type="EMBL" id="FOTL01000019">
    <property type="protein sequence ID" value="SFL56623.1"/>
    <property type="molecule type" value="Genomic_DNA"/>
</dbReference>
<gene>
    <name evidence="1" type="ORF">SAMN02910297_01224</name>
</gene>
<evidence type="ECO:0000313" key="2">
    <source>
        <dbReference type="Proteomes" id="UP000183442"/>
    </source>
</evidence>
<dbReference type="Proteomes" id="UP000183442">
    <property type="component" value="Unassembled WGS sequence"/>
</dbReference>
<name>A0A1I4IRJ8_METOL</name>
<dbReference type="RefSeq" id="WP_159428551.1">
    <property type="nucleotide sequence ID" value="NZ_FOTL01000019.1"/>
</dbReference>
<proteinExistence type="predicted"/>
<organism evidence="1 2">
    <name type="scientific">Methanobrevibacter olleyae</name>
    <dbReference type="NCBI Taxonomy" id="294671"/>
    <lineage>
        <taxon>Archaea</taxon>
        <taxon>Methanobacteriati</taxon>
        <taxon>Methanobacteriota</taxon>
        <taxon>Methanomada group</taxon>
        <taxon>Methanobacteria</taxon>
        <taxon>Methanobacteriales</taxon>
        <taxon>Methanobacteriaceae</taxon>
        <taxon>Methanobrevibacter</taxon>
    </lineage>
</organism>